<dbReference type="InterPro" id="IPR014082">
    <property type="entry name" value="CRISPR-assoc_prot_Cas02710"/>
</dbReference>
<protein>
    <submittedName>
        <fullName evidence="2">TIGR02710 family CRISPR-associated protein</fullName>
    </submittedName>
</protein>
<dbReference type="NCBIfam" id="TIGR02710">
    <property type="entry name" value="TIGR02710 family CRISPR-associated CARF protein"/>
    <property type="match status" value="1"/>
</dbReference>
<evidence type="ECO:0000259" key="1">
    <source>
        <dbReference type="Pfam" id="PF22205"/>
    </source>
</evidence>
<dbReference type="Pfam" id="PF22205">
    <property type="entry name" value="Csm6_6H"/>
    <property type="match status" value="1"/>
</dbReference>
<dbReference type="Proteomes" id="UP000240509">
    <property type="component" value="Unassembled WGS sequence"/>
</dbReference>
<evidence type="ECO:0000313" key="3">
    <source>
        <dbReference type="Proteomes" id="UP000240509"/>
    </source>
</evidence>
<sequence>MKTKNRTRMMICSIGRSKEPAVQSLKAVEPESVVFYCSDGASEYLPGIIRECPFIRHTAVVETTDGEDIEANLHLLYMELPVHVDRRGLSWENVLVDYTGGTKTMGAALVLATVETGVQYAYVSGDKRSGGGKVILVDGTEKVLRKANPWNAIVLKQRKDITNAWKFGHYDEAARLCEEIKDNVSGENYWKDICRGLIPMFEAYREWDRFRYKQAFKLMKQARGMLHPYCFMSRPLKAVIVRVENHIRMLEPMVVESAEKKRGFLLQDLLANAMRCGAEERYDDAAVRLYRALELAAQHRLWEGYNIDSQKCNKKQVPETHRQEYVQRDSSDDELLQLGLHASYILLEALGDEMGRKYVRHQEEIQQQLLHNQSVLAHGLDPVTENDYDRMLRLMLELTQTVKTELPIFSPVDLATDL</sequence>
<reference evidence="2 3" key="1">
    <citation type="submission" date="2018-03" db="EMBL/GenBank/DDBJ databases">
        <title>Alkalicoccus saliphilus sp. nov., isolated from a mineral pool.</title>
        <authorList>
            <person name="Zhao B."/>
        </authorList>
    </citation>
    <scope>NUCLEOTIDE SEQUENCE [LARGE SCALE GENOMIC DNA]</scope>
    <source>
        <strain evidence="2 3">6AG</strain>
    </source>
</reference>
<dbReference type="RefSeq" id="WP_107584954.1">
    <property type="nucleotide sequence ID" value="NZ_PZJJ01000013.1"/>
</dbReference>
<comment type="caution">
    <text evidence="2">The sequence shown here is derived from an EMBL/GenBank/DDBJ whole genome shotgun (WGS) entry which is preliminary data.</text>
</comment>
<dbReference type="EMBL" id="PZJJ01000013">
    <property type="protein sequence ID" value="PTL38822.1"/>
    <property type="molecule type" value="Genomic_DNA"/>
</dbReference>
<dbReference type="AlphaFoldDB" id="A0A2T4U619"/>
<dbReference type="Pfam" id="PF09670">
    <property type="entry name" value="Cas_Cas02710"/>
    <property type="match status" value="1"/>
</dbReference>
<accession>A0A2T4U619</accession>
<keyword evidence="3" id="KW-1185">Reference proteome</keyword>
<gene>
    <name evidence="2" type="ORF">C6Y45_09295</name>
</gene>
<name>A0A2T4U619_9BACI</name>
<evidence type="ECO:0000313" key="2">
    <source>
        <dbReference type="EMBL" id="PTL38822.1"/>
    </source>
</evidence>
<dbReference type="InterPro" id="IPR054008">
    <property type="entry name" value="Csm6_6H"/>
</dbReference>
<dbReference type="OrthoDB" id="9770049at2"/>
<feature type="domain" description="Csm6 6H" evidence="1">
    <location>
        <begin position="156"/>
        <end position="221"/>
    </location>
</feature>
<proteinExistence type="predicted"/>
<organism evidence="2 3">
    <name type="scientific">Alkalicoccus saliphilus</name>
    <dbReference type="NCBI Taxonomy" id="200989"/>
    <lineage>
        <taxon>Bacteria</taxon>
        <taxon>Bacillati</taxon>
        <taxon>Bacillota</taxon>
        <taxon>Bacilli</taxon>
        <taxon>Bacillales</taxon>
        <taxon>Bacillaceae</taxon>
        <taxon>Alkalicoccus</taxon>
    </lineage>
</organism>